<dbReference type="CDD" id="cd18808">
    <property type="entry name" value="SF1_C_Upf1"/>
    <property type="match status" value="1"/>
</dbReference>
<organism evidence="7 8">
    <name type="scientific">Gryllus longicercus</name>
    <dbReference type="NCBI Taxonomy" id="2509291"/>
    <lineage>
        <taxon>Eukaryota</taxon>
        <taxon>Metazoa</taxon>
        <taxon>Ecdysozoa</taxon>
        <taxon>Arthropoda</taxon>
        <taxon>Hexapoda</taxon>
        <taxon>Insecta</taxon>
        <taxon>Pterygota</taxon>
        <taxon>Neoptera</taxon>
        <taxon>Polyneoptera</taxon>
        <taxon>Orthoptera</taxon>
        <taxon>Ensifera</taxon>
        <taxon>Gryllidea</taxon>
        <taxon>Grylloidea</taxon>
        <taxon>Gryllidae</taxon>
        <taxon>Gryllinae</taxon>
        <taxon>Gryllus</taxon>
    </lineage>
</organism>
<dbReference type="InterPro" id="IPR047187">
    <property type="entry name" value="SF1_C_Upf1"/>
</dbReference>
<evidence type="ECO:0000256" key="1">
    <source>
        <dbReference type="ARBA" id="ARBA00022741"/>
    </source>
</evidence>
<name>A0AAN9W997_9ORTH</name>
<keyword evidence="1" id="KW-0547">Nucleotide-binding</keyword>
<comment type="caution">
    <text evidence="7">The sequence shown here is derived from an EMBL/GenBank/DDBJ whole genome shotgun (WGS) entry which is preliminary data.</text>
</comment>
<feature type="compositionally biased region" description="Basic and acidic residues" evidence="5">
    <location>
        <begin position="1137"/>
        <end position="1146"/>
    </location>
</feature>
<dbReference type="InterPro" id="IPR045055">
    <property type="entry name" value="DNA2/NAM7-like"/>
</dbReference>
<dbReference type="EMBL" id="JAZDUA010000017">
    <property type="protein sequence ID" value="KAK7873017.1"/>
    <property type="molecule type" value="Genomic_DNA"/>
</dbReference>
<proteinExistence type="predicted"/>
<dbReference type="GO" id="GO:0016604">
    <property type="term" value="C:nuclear body"/>
    <property type="evidence" value="ECO:0007669"/>
    <property type="project" value="TreeGrafter"/>
</dbReference>
<keyword evidence="3" id="KW-0347">Helicase</keyword>
<dbReference type="PANTHER" id="PTHR10887:SF495">
    <property type="entry name" value="HELICASE SENATAXIN ISOFORM X1-RELATED"/>
    <property type="match status" value="1"/>
</dbReference>
<protein>
    <recommendedName>
        <fullName evidence="6">FHA domain-containing protein</fullName>
    </recommendedName>
</protein>
<dbReference type="CDD" id="cd18042">
    <property type="entry name" value="DEXXQc_SETX"/>
    <property type="match status" value="1"/>
</dbReference>
<evidence type="ECO:0000313" key="7">
    <source>
        <dbReference type="EMBL" id="KAK7873017.1"/>
    </source>
</evidence>
<dbReference type="GO" id="GO:0004386">
    <property type="term" value="F:helicase activity"/>
    <property type="evidence" value="ECO:0007669"/>
    <property type="project" value="UniProtKB-KW"/>
</dbReference>
<evidence type="ECO:0000259" key="6">
    <source>
        <dbReference type="PROSITE" id="PS50006"/>
    </source>
</evidence>
<dbReference type="SUPFAM" id="SSF52540">
    <property type="entry name" value="P-loop containing nucleoside triphosphate hydrolases"/>
    <property type="match status" value="1"/>
</dbReference>
<dbReference type="GO" id="GO:0016787">
    <property type="term" value="F:hydrolase activity"/>
    <property type="evidence" value="ECO:0007669"/>
    <property type="project" value="UniProtKB-KW"/>
</dbReference>
<dbReference type="InterPro" id="IPR008984">
    <property type="entry name" value="SMAD_FHA_dom_sf"/>
</dbReference>
<dbReference type="SMART" id="SM00240">
    <property type="entry name" value="FHA"/>
    <property type="match status" value="1"/>
</dbReference>
<evidence type="ECO:0000256" key="3">
    <source>
        <dbReference type="ARBA" id="ARBA00022806"/>
    </source>
</evidence>
<feature type="compositionally biased region" description="Basic and acidic residues" evidence="5">
    <location>
        <begin position="958"/>
        <end position="982"/>
    </location>
</feature>
<feature type="compositionally biased region" description="Low complexity" evidence="5">
    <location>
        <begin position="464"/>
        <end position="476"/>
    </location>
</feature>
<dbReference type="PROSITE" id="PS50006">
    <property type="entry name" value="FHA_DOMAIN"/>
    <property type="match status" value="1"/>
</dbReference>
<feature type="domain" description="FHA" evidence="6">
    <location>
        <begin position="25"/>
        <end position="74"/>
    </location>
</feature>
<dbReference type="InterPro" id="IPR041677">
    <property type="entry name" value="DNA2/NAM7_AAA_11"/>
</dbReference>
<evidence type="ECO:0000313" key="8">
    <source>
        <dbReference type="Proteomes" id="UP001378592"/>
    </source>
</evidence>
<evidence type="ECO:0000256" key="5">
    <source>
        <dbReference type="SAM" id="MobiDB-lite"/>
    </source>
</evidence>
<feature type="region of interest" description="Disordered" evidence="5">
    <location>
        <begin position="1128"/>
        <end position="1154"/>
    </location>
</feature>
<dbReference type="GO" id="GO:0006369">
    <property type="term" value="P:termination of RNA polymerase II transcription"/>
    <property type="evidence" value="ECO:0007669"/>
    <property type="project" value="TreeGrafter"/>
</dbReference>
<dbReference type="GO" id="GO:0005524">
    <property type="term" value="F:ATP binding"/>
    <property type="evidence" value="ECO:0007669"/>
    <property type="project" value="UniProtKB-KW"/>
</dbReference>
<dbReference type="Gene3D" id="3.40.50.300">
    <property type="entry name" value="P-loop containing nucleotide triphosphate hydrolases"/>
    <property type="match status" value="2"/>
</dbReference>
<accession>A0AAN9W997</accession>
<feature type="compositionally biased region" description="Basic and acidic residues" evidence="5">
    <location>
        <begin position="819"/>
        <end position="830"/>
    </location>
</feature>
<dbReference type="Gene3D" id="2.60.200.20">
    <property type="match status" value="1"/>
</dbReference>
<dbReference type="InterPro" id="IPR041679">
    <property type="entry name" value="DNA2/NAM7-like_C"/>
</dbReference>
<feature type="region of interest" description="Disordered" evidence="5">
    <location>
        <begin position="934"/>
        <end position="1012"/>
    </location>
</feature>
<sequence>MQSAKWILKRIDYPGDIVLSGKKEYTVGRGKSNYGTVLSLLVSRLHCVFRATENGLVIKDLNSSNGTYVNDQKIPANTDCILKVSDVIGIGVSNPKAADHFVFKLVNEDCEDSNNIVCHSVKNEPSTERKSSRTEKSPCILTVEEEEDENDEPLIIEQEIDVIDLIEDDDNKTTAGSTIKSASSLASCTNSGTSSSLEVENRKTICIKQEKLDTDVEGSAQCVNGGKRSEPRSVACDVINLRENEGRFKDIKIESGVETRTVVEACNLQPSGLNSVCDNQCVVKVEKPASSSVNTENHRVENVCGSCEVNISFTDLQRKNLPEIKIKEEDINTHSTSNSCKNITYCNKEKQTSCFDTPSRTKCVPEIGTSSKNVIIANVKQENTEKCKNSELSANVSENIILKDNSSVQKRNTCVLSSRVESSQKLASKRTHEESVQSLPGDCAESPRPASKKRKSSIVKDGSSESNSGSSTNTTSERCDSSSRLHLDVESDNEDMWFNTFAVPILDKLEKTDARKSVGKDPVDGINSKRALAKNGTFTNVNTKRTRNAGTFILSEMQTLPAYLNPVIILEKLDLKKLQETRHDIKQEMDISFDETLFEESLQLHTSTPKQGDLQQINENCHTTEDHNTSIINYSQSDDVIVIDDDDDFMDVGKDNKSLIQKDEDSEDGKEEICVKQEVFEEDEQVIEDEEDDDEVELVNDWVLRLSQSSSPVIEDEIRPSSSGKLKRRSLFILDSDSSDEDSISNLGTNIAVGRDIVNQNPDLNSDKCSKIIFDDFLKNRSNELSLKSKELVNNSIKEQTRIRNKKIDQSSKMSLTEKTNEDLQSKNESDLSPLSAYADKLLESALPACGKKPSKKTSNSAEGSITKELHENAKSNVGDSSRRTLLCSALPMKLKSRSKVTAESRDPKKASGFNSDVAKHCLVNEFRNTDLLQSKKSSSERKSKSSIHKNVDNSPVSEKELKMKVKEDRKAKLKALTDQKRSATTSNTETKESSKSSNKSHHQNVVKNTTLSRADKLAESLVGSLETKPSKSKKIKVRVIKKSNSGNSSACDNTIPGDNSSYCKKSSVINTITSEVAAPKQTAGEETAPKQNESTGDKLNLDIPVSEVEIKIKKLSFKDVYKIPKLKQSNSSETQAEDREKRTKELQTATKKHLNKPSALRNIALSYPKKTVRFAPGESLCEVQTFIIEPGNVLRHIDGKDIPVRKRMAEQAGILYDTSTKILNRVTTAILRHWNPRWMAEQAVIIRNGGEPPPAHCQNTPVSTLCPMLTAFSNYEEYLKIIDPLMMLDLWAKVSEDSNKPNPRMIRKYDITVLESKDANGIVTLNCSMPLKSKEEKEGLSLHVGDLCILRYPVWNHSTGDLGHNMVASQQESFYERFAYIHSLTKDFRSTNNQNRWNTPGNARQISPIYGVMNLVIKVKGDSSLKLINASLKIISGIRSELRHFEAIGYLEHTKLCNMILNPRVEDFKIPCDPNMKIVTEDLLNASQRTAVMKGSYVCTHSSPRICLIQGPPGTGKTQVILNIIKQVLYPNGHYSKARFDKKTRILLCAPSNAAADEMAERLLNLRTQMPKEKRFKMVRTGPLEYMRESVRGISLDELTKKEVEQILPQQTQFESVELEIVTLEARKRSFVLSCENAASKNESTDMYKKRIQETEKRIADLRLSKKHVPGPKISEIAREAKKKVLFHADIVVTTLTSSYSPQITEVFASRNGRNNIRFACCIIDEATQCTEPESLIPLMLGIERLVLVGDPEQLPATVLSQVAKTKSFGQSLFNRIWNKFQNEANNPIIFLNTQYRMHPEIYHWPNTYIYHGRVMTDPSCQVVSPLKPYCLFAHRFQQNSHNFVNSNEARLVSEIAMGVAHSFHEHVKTIGIITPYQQQLQEIKTCLDRSRTNNITVVVNTIDGFQGRECDVIIFSCVRTRGVGFMSESQRLNVALTRARRSLIICGNFVSLQEDKMWSSLLGDAMQRKIVVDLPNNTINNFDVISYLLKYS</sequence>
<dbReference type="Pfam" id="PF13086">
    <property type="entry name" value="AAA_11"/>
    <property type="match status" value="1"/>
</dbReference>
<keyword evidence="8" id="KW-1185">Reference proteome</keyword>
<dbReference type="GO" id="GO:0001147">
    <property type="term" value="F:transcription termination site sequence-specific DNA binding"/>
    <property type="evidence" value="ECO:0007669"/>
    <property type="project" value="TreeGrafter"/>
</dbReference>
<feature type="region of interest" description="Disordered" evidence="5">
    <location>
        <begin position="1079"/>
        <end position="1099"/>
    </location>
</feature>
<feature type="compositionally biased region" description="Basic and acidic residues" evidence="5">
    <location>
        <begin position="901"/>
        <end position="910"/>
    </location>
</feature>
<dbReference type="FunFam" id="3.40.50.300:FF:000326">
    <property type="entry name" value="P-loop containing nucleoside triphosphate hydrolase"/>
    <property type="match status" value="1"/>
</dbReference>
<dbReference type="Pfam" id="PF00498">
    <property type="entry name" value="FHA"/>
    <property type="match status" value="1"/>
</dbReference>
<feature type="region of interest" description="Disordered" evidence="5">
    <location>
        <begin position="895"/>
        <end position="914"/>
    </location>
</feature>
<dbReference type="Pfam" id="PF13087">
    <property type="entry name" value="AAA_12"/>
    <property type="match status" value="1"/>
</dbReference>
<dbReference type="GO" id="GO:0005694">
    <property type="term" value="C:chromosome"/>
    <property type="evidence" value="ECO:0007669"/>
    <property type="project" value="UniProtKB-ARBA"/>
</dbReference>
<evidence type="ECO:0000256" key="2">
    <source>
        <dbReference type="ARBA" id="ARBA00022801"/>
    </source>
</evidence>
<dbReference type="InterPro" id="IPR027417">
    <property type="entry name" value="P-loop_NTPase"/>
</dbReference>
<dbReference type="PANTHER" id="PTHR10887">
    <property type="entry name" value="DNA2/NAM7 HELICASE FAMILY"/>
    <property type="match status" value="1"/>
</dbReference>
<dbReference type="SUPFAM" id="SSF49879">
    <property type="entry name" value="SMAD/FHA domain"/>
    <property type="match status" value="1"/>
</dbReference>
<feature type="region of interest" description="Disordered" evidence="5">
    <location>
        <begin position="422"/>
        <end position="483"/>
    </location>
</feature>
<gene>
    <name evidence="7" type="ORF">R5R35_000317</name>
</gene>
<dbReference type="Proteomes" id="UP001378592">
    <property type="component" value="Unassembled WGS sequence"/>
</dbReference>
<keyword evidence="4" id="KW-0067">ATP-binding</keyword>
<evidence type="ECO:0000256" key="4">
    <source>
        <dbReference type="ARBA" id="ARBA00022840"/>
    </source>
</evidence>
<reference evidence="7 8" key="1">
    <citation type="submission" date="2024-03" db="EMBL/GenBank/DDBJ databases">
        <title>The genome assembly and annotation of the cricket Gryllus longicercus Weissman &amp; Gray.</title>
        <authorList>
            <person name="Szrajer S."/>
            <person name="Gray D."/>
            <person name="Ylla G."/>
        </authorList>
    </citation>
    <scope>NUCLEOTIDE SEQUENCE [LARGE SCALE GENOMIC DNA]</scope>
    <source>
        <strain evidence="7">DAG 2021-001</strain>
        <tissue evidence="7">Whole body minus gut</tissue>
    </source>
</reference>
<keyword evidence="2" id="KW-0378">Hydrolase</keyword>
<feature type="region of interest" description="Disordered" evidence="5">
    <location>
        <begin position="849"/>
        <end position="881"/>
    </location>
</feature>
<dbReference type="InterPro" id="IPR000253">
    <property type="entry name" value="FHA_dom"/>
</dbReference>
<feature type="region of interest" description="Disordered" evidence="5">
    <location>
        <begin position="804"/>
        <end position="832"/>
    </location>
</feature>